<gene>
    <name evidence="2" type="ORF">T10_8004</name>
</gene>
<keyword evidence="1" id="KW-0472">Membrane</keyword>
<evidence type="ECO:0000313" key="2">
    <source>
        <dbReference type="EMBL" id="KRZ78368.1"/>
    </source>
</evidence>
<proteinExistence type="predicted"/>
<accession>A0A0V1N3E6</accession>
<dbReference type="Proteomes" id="UP000054843">
    <property type="component" value="Unassembled WGS sequence"/>
</dbReference>
<dbReference type="EMBL" id="JYDO01000013">
    <property type="protein sequence ID" value="KRZ78368.1"/>
    <property type="molecule type" value="Genomic_DNA"/>
</dbReference>
<dbReference type="AlphaFoldDB" id="A0A0V1N3E6"/>
<protein>
    <submittedName>
        <fullName evidence="2">Uncharacterized protein</fullName>
    </submittedName>
</protein>
<comment type="caution">
    <text evidence="2">The sequence shown here is derived from an EMBL/GenBank/DDBJ whole genome shotgun (WGS) entry which is preliminary data.</text>
</comment>
<keyword evidence="1" id="KW-0812">Transmembrane</keyword>
<evidence type="ECO:0000256" key="1">
    <source>
        <dbReference type="SAM" id="Phobius"/>
    </source>
</evidence>
<evidence type="ECO:0000313" key="3">
    <source>
        <dbReference type="Proteomes" id="UP000054843"/>
    </source>
</evidence>
<organism evidence="2 3">
    <name type="scientific">Trichinella papuae</name>
    <dbReference type="NCBI Taxonomy" id="268474"/>
    <lineage>
        <taxon>Eukaryota</taxon>
        <taxon>Metazoa</taxon>
        <taxon>Ecdysozoa</taxon>
        <taxon>Nematoda</taxon>
        <taxon>Enoplea</taxon>
        <taxon>Dorylaimia</taxon>
        <taxon>Trichinellida</taxon>
        <taxon>Trichinellidae</taxon>
        <taxon>Trichinella</taxon>
    </lineage>
</organism>
<keyword evidence="1" id="KW-1133">Transmembrane helix</keyword>
<feature type="transmembrane region" description="Helical" evidence="1">
    <location>
        <begin position="24"/>
        <end position="47"/>
    </location>
</feature>
<sequence length="69" mass="8360">MVAFYWRQHVGHLDFTSFHYPYHYLPSIFCGFLIIRFMSVEAIWLFTSNFKLCFFSKFVHEASEVLVEK</sequence>
<keyword evidence="3" id="KW-1185">Reference proteome</keyword>
<name>A0A0V1N3E6_9BILA</name>
<reference evidence="2 3" key="1">
    <citation type="submission" date="2015-01" db="EMBL/GenBank/DDBJ databases">
        <title>Evolution of Trichinella species and genotypes.</title>
        <authorList>
            <person name="Korhonen P.K."/>
            <person name="Edoardo P."/>
            <person name="Giuseppe L.R."/>
            <person name="Gasser R.B."/>
        </authorList>
    </citation>
    <scope>NUCLEOTIDE SEQUENCE [LARGE SCALE GENOMIC DNA]</scope>
    <source>
        <strain evidence="2">ISS1980</strain>
    </source>
</reference>